<dbReference type="InterPro" id="IPR036025">
    <property type="entry name" value="RtcB-like_sf"/>
</dbReference>
<feature type="binding site" evidence="10">
    <location>
        <position position="207"/>
    </location>
    <ligand>
        <name>Mn(2+)</name>
        <dbReference type="ChEBI" id="CHEBI:29035"/>
        <label>1</label>
    </ligand>
</feature>
<keyword evidence="3 9" id="KW-0547">Nucleotide-binding</keyword>
<evidence type="ECO:0000256" key="9">
    <source>
        <dbReference type="PIRSR" id="PIRSR601233-2"/>
    </source>
</evidence>
<name>A0A917CB16_9BACL</name>
<comment type="catalytic activity">
    <reaction evidence="7">
        <text>a 3'-end 3'-phospho-ribonucleotide-RNA + a 5'-end dephospho-ribonucleoside-RNA + GTP = a ribonucleotidyl-ribonucleotide-RNA + GMP + diphosphate</text>
        <dbReference type="Rhea" id="RHEA:68076"/>
        <dbReference type="Rhea" id="RHEA-COMP:10463"/>
        <dbReference type="Rhea" id="RHEA-COMP:13936"/>
        <dbReference type="Rhea" id="RHEA-COMP:17355"/>
        <dbReference type="ChEBI" id="CHEBI:33019"/>
        <dbReference type="ChEBI" id="CHEBI:37565"/>
        <dbReference type="ChEBI" id="CHEBI:58115"/>
        <dbReference type="ChEBI" id="CHEBI:83062"/>
        <dbReference type="ChEBI" id="CHEBI:138284"/>
        <dbReference type="ChEBI" id="CHEBI:173118"/>
        <dbReference type="EC" id="6.5.1.8"/>
    </reaction>
</comment>
<keyword evidence="4" id="KW-0692">RNA repair</keyword>
<evidence type="ECO:0000256" key="8">
    <source>
        <dbReference type="PIRSR" id="PIRSR601233-1"/>
    </source>
</evidence>
<keyword evidence="5 9" id="KW-0342">GTP-binding</keyword>
<evidence type="ECO:0000256" key="5">
    <source>
        <dbReference type="ARBA" id="ARBA00023134"/>
    </source>
</evidence>
<dbReference type="SUPFAM" id="SSF103365">
    <property type="entry name" value="Hypothetical protein PH1602"/>
    <property type="match status" value="1"/>
</dbReference>
<comment type="caution">
    <text evidence="12">The sequence shown here is derived from an EMBL/GenBank/DDBJ whole genome shotgun (WGS) entry which is preliminary data.</text>
</comment>
<dbReference type="GO" id="GO:0042245">
    <property type="term" value="P:RNA repair"/>
    <property type="evidence" value="ECO:0007669"/>
    <property type="project" value="UniProtKB-KW"/>
</dbReference>
<dbReference type="GO" id="GO:0003972">
    <property type="term" value="F:RNA ligase (ATP) activity"/>
    <property type="evidence" value="ECO:0007669"/>
    <property type="project" value="TreeGrafter"/>
</dbReference>
<dbReference type="Proteomes" id="UP000637643">
    <property type="component" value="Unassembled WGS sequence"/>
</dbReference>
<dbReference type="Gene3D" id="3.90.1860.10">
    <property type="entry name" value="tRNA-splicing ligase RtcB"/>
    <property type="match status" value="1"/>
</dbReference>
<feature type="binding site" evidence="10">
    <location>
        <position position="92"/>
    </location>
    <ligand>
        <name>Mn(2+)</name>
        <dbReference type="ChEBI" id="CHEBI:29035"/>
        <label>1</label>
    </ligand>
</feature>
<feature type="binding site" evidence="9">
    <location>
        <begin position="206"/>
        <end position="210"/>
    </location>
    <ligand>
        <name>GMP</name>
        <dbReference type="ChEBI" id="CHEBI:58115"/>
    </ligand>
</feature>
<dbReference type="AlphaFoldDB" id="A0A917CB16"/>
<dbReference type="GO" id="GO:0046872">
    <property type="term" value="F:metal ion binding"/>
    <property type="evidence" value="ECO:0007669"/>
    <property type="project" value="UniProtKB-UniRule"/>
</dbReference>
<dbReference type="PANTHER" id="PTHR11118">
    <property type="entry name" value="RNA-SPLICING LIGASE RTCB HOMOLOG"/>
    <property type="match status" value="1"/>
</dbReference>
<reference evidence="12" key="1">
    <citation type="journal article" date="2014" name="Int. J. Syst. Evol. Microbiol.">
        <title>Complete genome sequence of Corynebacterium casei LMG S-19264T (=DSM 44701T), isolated from a smear-ripened cheese.</title>
        <authorList>
            <consortium name="US DOE Joint Genome Institute (JGI-PGF)"/>
            <person name="Walter F."/>
            <person name="Albersmeier A."/>
            <person name="Kalinowski J."/>
            <person name="Ruckert C."/>
        </authorList>
    </citation>
    <scope>NUCLEOTIDE SEQUENCE</scope>
    <source>
        <strain evidence="12">CGMCC 1.16134</strain>
    </source>
</reference>
<sequence>MNTQQPSTGYEPGYKHEVKLPGGDLKVYASDQLFASLDYKVLDMANNNLHIPNIEFMSYTPDVHVGVGTCIGTTAVWDAEAGYVSPSIVGSDIGCGMRVHLTNLHKDDLQEVKLRRKLVRAIMKYLPMEAQQRGHFGDIRLEHIVRKGLHGLPNKYIPDSYTPKKSTALSHVEISKLSFDEEVLNGIPDMTWHRGHRQLGTLGGGNHFVEIQAIEIAEEQREVAEAWGLYDGQIVVMVHSGSRAWGGAVNQYCTPAFAKVMGKLGLGTADPRLIFAPLAHPEAQQYVNLMYSALNYAVVNRHLIAFSVREAFREVFGTQCELRTLYDLMHNYAWEENTSSGAKFVHRKGATRALPAGHPANPKPYAATGHPALIPGSMGTASYLMVGKPGGEENYYSICHGAGRARSRSATKRLVTVGEFARSLRVGQADEIVVNQHSLESIIDESPQAYKNVDEIIESVTGAGLAAVVAKCKPLAAIKGSK</sequence>
<feature type="binding site" evidence="9">
    <location>
        <begin position="400"/>
        <end position="403"/>
    </location>
    <ligand>
        <name>GMP</name>
        <dbReference type="ChEBI" id="CHEBI:58115"/>
    </ligand>
</feature>
<evidence type="ECO:0000256" key="11">
    <source>
        <dbReference type="RuleBase" id="RU371113"/>
    </source>
</evidence>
<comment type="similarity">
    <text evidence="11">Belongs to the RtcB family.</text>
</comment>
<protein>
    <recommendedName>
        <fullName evidence="11">tRNA-splicing ligase RtcB</fullName>
        <ecNumber evidence="11">6.5.1.-</ecNumber>
    </recommendedName>
</protein>
<feature type="binding site" evidence="9">
    <location>
        <begin position="375"/>
        <end position="378"/>
    </location>
    <ligand>
        <name>GMP</name>
        <dbReference type="ChEBI" id="CHEBI:58115"/>
    </ligand>
</feature>
<dbReference type="InterPro" id="IPR001233">
    <property type="entry name" value="RtcB"/>
</dbReference>
<proteinExistence type="inferred from homology"/>
<dbReference type="EC" id="6.5.1.-" evidence="11"/>
<feature type="binding site" evidence="9">
    <location>
        <begin position="330"/>
        <end position="331"/>
    </location>
    <ligand>
        <name>GMP</name>
        <dbReference type="ChEBI" id="CHEBI:58115"/>
    </ligand>
</feature>
<evidence type="ECO:0000256" key="7">
    <source>
        <dbReference type="ARBA" id="ARBA00047746"/>
    </source>
</evidence>
<organism evidence="12 13">
    <name type="scientific">Paenibacillus albidus</name>
    <dbReference type="NCBI Taxonomy" id="2041023"/>
    <lineage>
        <taxon>Bacteria</taxon>
        <taxon>Bacillati</taxon>
        <taxon>Bacillota</taxon>
        <taxon>Bacilli</taxon>
        <taxon>Bacillales</taxon>
        <taxon>Paenibacillaceae</taxon>
        <taxon>Paenibacillus</taxon>
    </lineage>
</organism>
<dbReference type="RefSeq" id="WP_189025950.1">
    <property type="nucleotide sequence ID" value="NZ_BMKR01000010.1"/>
</dbReference>
<reference evidence="12" key="2">
    <citation type="submission" date="2020-09" db="EMBL/GenBank/DDBJ databases">
        <authorList>
            <person name="Sun Q."/>
            <person name="Zhou Y."/>
        </authorList>
    </citation>
    <scope>NUCLEOTIDE SEQUENCE</scope>
    <source>
        <strain evidence="12">CGMCC 1.16134</strain>
    </source>
</reference>
<dbReference type="EMBL" id="BMKR01000010">
    <property type="protein sequence ID" value="GGF82219.1"/>
    <property type="molecule type" value="Genomic_DNA"/>
</dbReference>
<dbReference type="GO" id="GO:0006396">
    <property type="term" value="P:RNA processing"/>
    <property type="evidence" value="ECO:0007669"/>
    <property type="project" value="InterPro"/>
</dbReference>
<keyword evidence="2 10" id="KW-0479">Metal-binding</keyword>
<evidence type="ECO:0000313" key="12">
    <source>
        <dbReference type="EMBL" id="GGF82219.1"/>
    </source>
</evidence>
<keyword evidence="1 11" id="KW-0436">Ligase</keyword>
<comment type="cofactor">
    <cofactor evidence="10 11">
        <name>Mn(2+)</name>
        <dbReference type="ChEBI" id="CHEBI:29035"/>
    </cofactor>
    <text evidence="10 11">Binds 2 manganese ions per subunit.</text>
</comment>
<keyword evidence="13" id="KW-1185">Reference proteome</keyword>
<accession>A0A917CB16</accession>
<evidence type="ECO:0000256" key="3">
    <source>
        <dbReference type="ARBA" id="ARBA00022741"/>
    </source>
</evidence>
<dbReference type="GO" id="GO:0005525">
    <property type="term" value="F:GTP binding"/>
    <property type="evidence" value="ECO:0007669"/>
    <property type="project" value="UniProtKB-KW"/>
</dbReference>
<evidence type="ECO:0000313" key="13">
    <source>
        <dbReference type="Proteomes" id="UP000637643"/>
    </source>
</evidence>
<gene>
    <name evidence="11 12" type="primary">rtcB</name>
    <name evidence="12" type="ORF">GCM10010912_29170</name>
</gene>
<evidence type="ECO:0000256" key="6">
    <source>
        <dbReference type="ARBA" id="ARBA00023211"/>
    </source>
</evidence>
<evidence type="ECO:0000256" key="4">
    <source>
        <dbReference type="ARBA" id="ARBA00022800"/>
    </source>
</evidence>
<evidence type="ECO:0000256" key="10">
    <source>
        <dbReference type="PIRSR" id="PIRSR601233-3"/>
    </source>
</evidence>
<comment type="subunit">
    <text evidence="11">Monomer.</text>
</comment>
<evidence type="ECO:0000256" key="1">
    <source>
        <dbReference type="ARBA" id="ARBA00022598"/>
    </source>
</evidence>
<keyword evidence="6 10" id="KW-0464">Manganese</keyword>
<dbReference type="GO" id="GO:0170057">
    <property type="term" value="F:RNA ligase (GTP) activity"/>
    <property type="evidence" value="ECO:0007669"/>
    <property type="project" value="UniProtKB-EC"/>
</dbReference>
<feature type="binding site" evidence="10">
    <location>
        <position position="239"/>
    </location>
    <ligand>
        <name>Mn(2+)</name>
        <dbReference type="ChEBI" id="CHEBI:29035"/>
        <label>2</label>
    </ligand>
</feature>
<feature type="binding site" evidence="10">
    <location>
        <position position="330"/>
    </location>
    <ligand>
        <name>Mn(2+)</name>
        <dbReference type="ChEBI" id="CHEBI:29035"/>
        <label>2</label>
    </ligand>
</feature>
<dbReference type="PANTHER" id="PTHR11118:SF1">
    <property type="entry name" value="RNA-SPLICING LIGASE RTCB HOMOLOG"/>
    <property type="match status" value="1"/>
</dbReference>
<dbReference type="Pfam" id="PF01139">
    <property type="entry name" value="RtcB"/>
    <property type="match status" value="1"/>
</dbReference>
<feature type="binding site" evidence="9">
    <location>
        <position position="479"/>
    </location>
    <ligand>
        <name>GMP</name>
        <dbReference type="ChEBI" id="CHEBI:58115"/>
    </ligand>
</feature>
<feature type="binding site" evidence="9">
    <location>
        <position position="382"/>
    </location>
    <ligand>
        <name>GMP</name>
        <dbReference type="ChEBI" id="CHEBI:58115"/>
    </ligand>
</feature>
<feature type="active site" description="GMP-histidine intermediate" evidence="8">
    <location>
        <position position="400"/>
    </location>
</feature>
<evidence type="ECO:0000256" key="2">
    <source>
        <dbReference type="ARBA" id="ARBA00022723"/>
    </source>
</evidence>